<name>A0A409X787_PSICY</name>
<feature type="non-terminal residue" evidence="2">
    <location>
        <position position="1"/>
    </location>
</feature>
<evidence type="ECO:0000313" key="3">
    <source>
        <dbReference type="Proteomes" id="UP000283269"/>
    </source>
</evidence>
<dbReference type="AlphaFoldDB" id="A0A409X787"/>
<dbReference type="InParanoid" id="A0A409X787"/>
<keyword evidence="3" id="KW-1185">Reference proteome</keyword>
<feature type="region of interest" description="Disordered" evidence="1">
    <location>
        <begin position="22"/>
        <end position="203"/>
    </location>
</feature>
<proteinExistence type="predicted"/>
<evidence type="ECO:0000256" key="1">
    <source>
        <dbReference type="SAM" id="MobiDB-lite"/>
    </source>
</evidence>
<dbReference type="EMBL" id="NHYD01002455">
    <property type="protein sequence ID" value="PPQ86600.1"/>
    <property type="molecule type" value="Genomic_DNA"/>
</dbReference>
<sequence length="523" mass="57708">EETPSTSFLATYGIDVFNEHPDLEEGEIAEDLNLEDGEELDDLQYPEETPQSTQPSILLTHPNPVHDSSHDSSPDVPMTSDSENATDFYDSHDSLAVPSHDSHETLSPPDSGESHDASQNNETTQEGNDVNPWTRTPIEHDWPGLTEADRGWRSPWPEPTYVRTHDDTEYSAEDHYSEPSEQQEDEEDLDEPPPLQSPNGYINHQTTFYSPNAHITATGLDDGRRFEDWTLRDTTRRACINETYTFEQGTAFVHFIYGNTDNSPASYNASPAPPEIIHAPADPTSPLIVTSTEEPMGQRFSTPAASAPSPPISISVTTQTMTTADSADAISLDASENDQQIEELGVRQSINSPAITEEFSLLRTPSPRLSYFPTDSLNDVEDRQIGNAVPLPLAHALPSTDDVNILDVMEVVRVLLLNLGCVEEDFSATAVLNDRGESLHPQDEDSDMESPSFHTEELILDTSNVDSLADPDNSEDDSYHGMDSDMESPSFHTEELILDTSNVDSPADPDNSEDDSYHGMGVY</sequence>
<feature type="compositionally biased region" description="Acidic residues" evidence="1">
    <location>
        <begin position="24"/>
        <end position="45"/>
    </location>
</feature>
<comment type="caution">
    <text evidence="2">The sequence shown here is derived from an EMBL/GenBank/DDBJ whole genome shotgun (WGS) entry which is preliminary data.</text>
</comment>
<organism evidence="2 3">
    <name type="scientific">Psilocybe cyanescens</name>
    <dbReference type="NCBI Taxonomy" id="93625"/>
    <lineage>
        <taxon>Eukaryota</taxon>
        <taxon>Fungi</taxon>
        <taxon>Dikarya</taxon>
        <taxon>Basidiomycota</taxon>
        <taxon>Agaricomycotina</taxon>
        <taxon>Agaricomycetes</taxon>
        <taxon>Agaricomycetidae</taxon>
        <taxon>Agaricales</taxon>
        <taxon>Agaricineae</taxon>
        <taxon>Strophariaceae</taxon>
        <taxon>Psilocybe</taxon>
    </lineage>
</organism>
<feature type="compositionally biased region" description="Polar residues" evidence="1">
    <location>
        <begin position="117"/>
        <end position="134"/>
    </location>
</feature>
<dbReference type="Proteomes" id="UP000283269">
    <property type="component" value="Unassembled WGS sequence"/>
</dbReference>
<feature type="compositionally biased region" description="Basic and acidic residues" evidence="1">
    <location>
        <begin position="137"/>
        <end position="152"/>
    </location>
</feature>
<reference evidence="2 3" key="1">
    <citation type="journal article" date="2018" name="Evol. Lett.">
        <title>Horizontal gene cluster transfer increased hallucinogenic mushroom diversity.</title>
        <authorList>
            <person name="Reynolds H.T."/>
            <person name="Vijayakumar V."/>
            <person name="Gluck-Thaler E."/>
            <person name="Korotkin H.B."/>
            <person name="Matheny P.B."/>
            <person name="Slot J.C."/>
        </authorList>
    </citation>
    <scope>NUCLEOTIDE SEQUENCE [LARGE SCALE GENOMIC DNA]</scope>
    <source>
        <strain evidence="2 3">2631</strain>
    </source>
</reference>
<dbReference type="STRING" id="93625.A0A409X787"/>
<feature type="compositionally biased region" description="Acidic residues" evidence="1">
    <location>
        <begin position="181"/>
        <end position="191"/>
    </location>
</feature>
<feature type="region of interest" description="Disordered" evidence="1">
    <location>
        <begin position="462"/>
        <end position="523"/>
    </location>
</feature>
<evidence type="ECO:0000313" key="2">
    <source>
        <dbReference type="EMBL" id="PPQ86600.1"/>
    </source>
</evidence>
<feature type="compositionally biased region" description="Basic and acidic residues" evidence="1">
    <location>
        <begin position="163"/>
        <end position="178"/>
    </location>
</feature>
<protein>
    <submittedName>
        <fullName evidence="2">Uncharacterized protein</fullName>
    </submittedName>
</protein>
<gene>
    <name evidence="2" type="ORF">CVT25_006329</name>
</gene>
<accession>A0A409X787</accession>